<comment type="caution">
    <text evidence="3">The sequence shown here is derived from an EMBL/GenBank/DDBJ whole genome shotgun (WGS) entry which is preliminary data.</text>
</comment>
<feature type="domain" description="Activator of Hsp90 ATPase homologue 1/2-like C-terminal" evidence="2">
    <location>
        <begin position="14"/>
        <end position="134"/>
    </location>
</feature>
<dbReference type="Proteomes" id="UP001596074">
    <property type="component" value="Unassembled WGS sequence"/>
</dbReference>
<gene>
    <name evidence="3" type="ORF">ACFPZN_07285</name>
</gene>
<sequence length="248" mass="27431">MTHEFEVRESIEIDATPEQVWEAISTGPGIDSWFMGRNEIEGREGGRTRMTMGGLAHLGTVTAYEPGRRFGYASDQNPDGTFMAFEYLIEGREGGSTVLRLVHNGFLGDDWEAEYDALSVGDRMYLRKLAAYLEHFPGRTSTYNLFAPGSRVTGPARAWAAFKDAFGLRGEISPGDPVRVSIEGLPPSEGVLEWADHGFMGARTGAGLYMLLLGHLGHVVVEYHDYTDDVDGERLETAWQAWLEATFA</sequence>
<dbReference type="RefSeq" id="WP_378281028.1">
    <property type="nucleotide sequence ID" value="NZ_JBHSON010000008.1"/>
</dbReference>
<dbReference type="InterPro" id="IPR013538">
    <property type="entry name" value="ASHA1/2-like_C"/>
</dbReference>
<accession>A0ABW0ZRW6</accession>
<evidence type="ECO:0000313" key="3">
    <source>
        <dbReference type="EMBL" id="MFC5745402.1"/>
    </source>
</evidence>
<evidence type="ECO:0000259" key="2">
    <source>
        <dbReference type="Pfam" id="PF08327"/>
    </source>
</evidence>
<reference evidence="4" key="1">
    <citation type="journal article" date="2019" name="Int. J. Syst. Evol. Microbiol.">
        <title>The Global Catalogue of Microorganisms (GCM) 10K type strain sequencing project: providing services to taxonomists for standard genome sequencing and annotation.</title>
        <authorList>
            <consortium name="The Broad Institute Genomics Platform"/>
            <consortium name="The Broad Institute Genome Sequencing Center for Infectious Disease"/>
            <person name="Wu L."/>
            <person name="Ma J."/>
        </authorList>
    </citation>
    <scope>NUCLEOTIDE SEQUENCE [LARGE SCALE GENOMIC DNA]</scope>
    <source>
        <strain evidence="4">KCTC 42087</strain>
    </source>
</reference>
<dbReference type="SUPFAM" id="SSF55961">
    <property type="entry name" value="Bet v1-like"/>
    <property type="match status" value="1"/>
</dbReference>
<dbReference type="EMBL" id="JBHSON010000008">
    <property type="protein sequence ID" value="MFC5745402.1"/>
    <property type="molecule type" value="Genomic_DNA"/>
</dbReference>
<evidence type="ECO:0000313" key="4">
    <source>
        <dbReference type="Proteomes" id="UP001596074"/>
    </source>
</evidence>
<proteinExistence type="inferred from homology"/>
<name>A0ABW0ZRW6_9ACTN</name>
<dbReference type="CDD" id="cd07814">
    <property type="entry name" value="SRPBCC_CalC_Aha1-like"/>
    <property type="match status" value="1"/>
</dbReference>
<protein>
    <submittedName>
        <fullName evidence="3">SRPBCC domain-containing protein</fullName>
    </submittedName>
</protein>
<keyword evidence="4" id="KW-1185">Reference proteome</keyword>
<evidence type="ECO:0000256" key="1">
    <source>
        <dbReference type="ARBA" id="ARBA00006817"/>
    </source>
</evidence>
<dbReference type="Pfam" id="PF08327">
    <property type="entry name" value="AHSA1"/>
    <property type="match status" value="1"/>
</dbReference>
<comment type="similarity">
    <text evidence="1">Belongs to the AHA1 family.</text>
</comment>
<organism evidence="3 4">
    <name type="scientific">Actinomadura rugatobispora</name>
    <dbReference type="NCBI Taxonomy" id="1994"/>
    <lineage>
        <taxon>Bacteria</taxon>
        <taxon>Bacillati</taxon>
        <taxon>Actinomycetota</taxon>
        <taxon>Actinomycetes</taxon>
        <taxon>Streptosporangiales</taxon>
        <taxon>Thermomonosporaceae</taxon>
        <taxon>Actinomadura</taxon>
    </lineage>
</organism>
<dbReference type="InterPro" id="IPR023393">
    <property type="entry name" value="START-like_dom_sf"/>
</dbReference>
<dbReference type="Gene3D" id="3.30.530.20">
    <property type="match status" value="1"/>
</dbReference>